<sequence length="224" mass="24699">MDPKEWARHKNGLEVTAKAGKGCAAVVRAACELPLCPSDAFELFAHPDNAVIFRGIERCTYRRILWAAADSLPGDGRQTIEVENESDWQFLFIKGSIRTRMLVHEDPTAGTIHVRLAPSGGNAPLQHLNAKWRFDQGSSPCSCRVTLEQEVHPKGLPPFFHNAFRAMAALQVRKTFEDLYAEAVRINEGRPSLAPYAQLWVVSNAALGLAPNAVAELEEMAVLV</sequence>
<evidence type="ECO:0000313" key="2">
    <source>
        <dbReference type="Proteomes" id="UP001205105"/>
    </source>
</evidence>
<dbReference type="Gene3D" id="3.30.530.20">
    <property type="match status" value="1"/>
</dbReference>
<dbReference type="SUPFAM" id="SSF55961">
    <property type="entry name" value="Bet v1-like"/>
    <property type="match status" value="1"/>
</dbReference>
<dbReference type="AlphaFoldDB" id="A0AAD5DK54"/>
<reference evidence="1" key="1">
    <citation type="submission" date="2020-11" db="EMBL/GenBank/DDBJ databases">
        <title>Chlorella ohadii genome sequencing and assembly.</title>
        <authorList>
            <person name="Murik O."/>
            <person name="Treves H."/>
            <person name="Kedem I."/>
            <person name="Shotland Y."/>
            <person name="Kaplan A."/>
        </authorList>
    </citation>
    <scope>NUCLEOTIDE SEQUENCE</scope>
    <source>
        <strain evidence="1">1</strain>
    </source>
</reference>
<organism evidence="1 2">
    <name type="scientific">Chlorella ohadii</name>
    <dbReference type="NCBI Taxonomy" id="2649997"/>
    <lineage>
        <taxon>Eukaryota</taxon>
        <taxon>Viridiplantae</taxon>
        <taxon>Chlorophyta</taxon>
        <taxon>core chlorophytes</taxon>
        <taxon>Trebouxiophyceae</taxon>
        <taxon>Chlorellales</taxon>
        <taxon>Chlorellaceae</taxon>
        <taxon>Chlorella clade</taxon>
        <taxon>Chlorella</taxon>
    </lineage>
</organism>
<dbReference type="PANTHER" id="PTHR31385">
    <property type="entry name" value="PUTATIVE (DUF220)-RELATED"/>
    <property type="match status" value="1"/>
</dbReference>
<dbReference type="PANTHER" id="PTHR31385:SF1">
    <property type="entry name" value="PUTATIVE (DUF220)-RELATED"/>
    <property type="match status" value="1"/>
</dbReference>
<comment type="caution">
    <text evidence="1">The sequence shown here is derived from an EMBL/GenBank/DDBJ whole genome shotgun (WGS) entry which is preliminary data.</text>
</comment>
<dbReference type="InterPro" id="IPR023393">
    <property type="entry name" value="START-like_dom_sf"/>
</dbReference>
<dbReference type="Proteomes" id="UP001205105">
    <property type="component" value="Unassembled WGS sequence"/>
</dbReference>
<dbReference type="EMBL" id="JADXDR010000166">
    <property type="protein sequence ID" value="KAI7837030.1"/>
    <property type="molecule type" value="Genomic_DNA"/>
</dbReference>
<keyword evidence="2" id="KW-1185">Reference proteome</keyword>
<name>A0AAD5DK54_9CHLO</name>
<accession>A0AAD5DK54</accession>
<gene>
    <name evidence="1" type="ORF">COHA_009107</name>
</gene>
<proteinExistence type="predicted"/>
<protein>
    <submittedName>
        <fullName evidence="1">Uncharacterized protein</fullName>
    </submittedName>
</protein>
<evidence type="ECO:0000313" key="1">
    <source>
        <dbReference type="EMBL" id="KAI7837030.1"/>
    </source>
</evidence>